<gene>
    <name evidence="5" type="ORF">HNR73_002939</name>
</gene>
<reference evidence="5 6" key="1">
    <citation type="submission" date="2020-08" db="EMBL/GenBank/DDBJ databases">
        <title>Genomic Encyclopedia of Type Strains, Phase IV (KMG-IV): sequencing the most valuable type-strain genomes for metagenomic binning, comparative biology and taxonomic classification.</title>
        <authorList>
            <person name="Goeker M."/>
        </authorList>
    </citation>
    <scope>NUCLEOTIDE SEQUENCE [LARGE SCALE GENOMIC DNA]</scope>
    <source>
        <strain evidence="5 6">YIM 65646</strain>
    </source>
</reference>
<dbReference type="PROSITE" id="PS51257">
    <property type="entry name" value="PROKAR_LIPOPROTEIN"/>
    <property type="match status" value="1"/>
</dbReference>
<organism evidence="5 6">
    <name type="scientific">Phytomonospora endophytica</name>
    <dbReference type="NCBI Taxonomy" id="714109"/>
    <lineage>
        <taxon>Bacteria</taxon>
        <taxon>Bacillati</taxon>
        <taxon>Actinomycetota</taxon>
        <taxon>Actinomycetes</taxon>
        <taxon>Micromonosporales</taxon>
        <taxon>Micromonosporaceae</taxon>
        <taxon>Phytomonospora</taxon>
    </lineage>
</organism>
<keyword evidence="2" id="KW-0813">Transport</keyword>
<protein>
    <submittedName>
        <fullName evidence="5">Multiple sugar transport system substrate-binding protein</fullName>
    </submittedName>
</protein>
<evidence type="ECO:0000256" key="4">
    <source>
        <dbReference type="SAM" id="SignalP"/>
    </source>
</evidence>
<dbReference type="InterPro" id="IPR006059">
    <property type="entry name" value="SBP"/>
</dbReference>
<evidence type="ECO:0000256" key="3">
    <source>
        <dbReference type="ARBA" id="ARBA00022729"/>
    </source>
</evidence>
<name>A0A841FNE7_9ACTN</name>
<keyword evidence="6" id="KW-1185">Reference proteome</keyword>
<feature type="chain" id="PRO_5039137932" evidence="4">
    <location>
        <begin position="22"/>
        <end position="422"/>
    </location>
</feature>
<evidence type="ECO:0000256" key="1">
    <source>
        <dbReference type="ARBA" id="ARBA00008520"/>
    </source>
</evidence>
<accession>A0A841FNE7</accession>
<evidence type="ECO:0000313" key="6">
    <source>
        <dbReference type="Proteomes" id="UP000548476"/>
    </source>
</evidence>
<dbReference type="Pfam" id="PF01547">
    <property type="entry name" value="SBP_bac_1"/>
    <property type="match status" value="1"/>
</dbReference>
<dbReference type="GO" id="GO:0015768">
    <property type="term" value="P:maltose transport"/>
    <property type="evidence" value="ECO:0007669"/>
    <property type="project" value="TreeGrafter"/>
</dbReference>
<dbReference type="EMBL" id="JACHGT010000006">
    <property type="protein sequence ID" value="MBB6035082.1"/>
    <property type="molecule type" value="Genomic_DNA"/>
</dbReference>
<proteinExistence type="inferred from homology"/>
<keyword evidence="5" id="KW-0762">Sugar transport</keyword>
<dbReference type="GO" id="GO:0042956">
    <property type="term" value="P:maltodextrin transmembrane transport"/>
    <property type="evidence" value="ECO:0007669"/>
    <property type="project" value="TreeGrafter"/>
</dbReference>
<dbReference type="RefSeq" id="WP_184787958.1">
    <property type="nucleotide sequence ID" value="NZ_BONT01000007.1"/>
</dbReference>
<dbReference type="Proteomes" id="UP000548476">
    <property type="component" value="Unassembled WGS sequence"/>
</dbReference>
<evidence type="ECO:0000313" key="5">
    <source>
        <dbReference type="EMBL" id="MBB6035082.1"/>
    </source>
</evidence>
<keyword evidence="3 4" id="KW-0732">Signal</keyword>
<sequence>MRGWTRPVAALGLATALLAVAACGRDAEGAQDEGPGTAVSDGPATGEINIWAMGAEGEKLSALVDGFTKDNPGATVKVTPIPWDGAHDKISTAIAGGETPDVALIGTTWMGEFARTGGLDPTPENLIKPADFYPGAWDTTVVNGTSYGVPWYVETRLFYVNSDVARKAGVDTPPSSWEELKAAITAMQDKGGADWGVSLQPGKTGSWQSVLPFVWQNGGAIQRDDGSFAFDTPEATAALEYYKSFFTEKLSPADLPQGALEPDFVKGKIGSFISGPWHIGILKEQGFEGKYEVWNMPTKVSGTSFVGGGDLAVFKDAKNRDGAWKFVSYLSRPDVQATWFQTIGDLPAVKSAWEDPALKADPMLAAFGTQLNDAKSPPTIATWDQIAAGFDDLMEQLVKTDMTAAEMAKSAQEQATSIGTGG</sequence>
<evidence type="ECO:0000256" key="2">
    <source>
        <dbReference type="ARBA" id="ARBA00022448"/>
    </source>
</evidence>
<dbReference type="AlphaFoldDB" id="A0A841FNE7"/>
<dbReference type="GO" id="GO:0055052">
    <property type="term" value="C:ATP-binding cassette (ABC) transporter complex, substrate-binding subunit-containing"/>
    <property type="evidence" value="ECO:0007669"/>
    <property type="project" value="TreeGrafter"/>
</dbReference>
<dbReference type="Gene3D" id="3.40.190.10">
    <property type="entry name" value="Periplasmic binding protein-like II"/>
    <property type="match status" value="2"/>
</dbReference>
<dbReference type="SUPFAM" id="SSF53850">
    <property type="entry name" value="Periplasmic binding protein-like II"/>
    <property type="match status" value="1"/>
</dbReference>
<comment type="similarity">
    <text evidence="1">Belongs to the bacterial solute-binding protein 1 family.</text>
</comment>
<comment type="caution">
    <text evidence="5">The sequence shown here is derived from an EMBL/GenBank/DDBJ whole genome shotgun (WGS) entry which is preliminary data.</text>
</comment>
<dbReference type="PANTHER" id="PTHR30061:SF50">
    <property type="entry name" value="MALTOSE_MALTODEXTRIN-BINDING PERIPLASMIC PROTEIN"/>
    <property type="match status" value="1"/>
</dbReference>
<feature type="signal peptide" evidence="4">
    <location>
        <begin position="1"/>
        <end position="21"/>
    </location>
</feature>
<dbReference type="CDD" id="cd14747">
    <property type="entry name" value="PBP2_MalE"/>
    <property type="match status" value="1"/>
</dbReference>
<dbReference type="PANTHER" id="PTHR30061">
    <property type="entry name" value="MALTOSE-BINDING PERIPLASMIC PROTEIN"/>
    <property type="match status" value="1"/>
</dbReference>
<dbReference type="GO" id="GO:1901982">
    <property type="term" value="F:maltose binding"/>
    <property type="evidence" value="ECO:0007669"/>
    <property type="project" value="TreeGrafter"/>
</dbReference>